<dbReference type="RefSeq" id="WP_202903466.1">
    <property type="nucleotide sequence ID" value="NZ_CDMG01000002.1"/>
</dbReference>
<accession>A0A0K2XZD8</accession>
<dbReference type="SUPFAM" id="SSF56954">
    <property type="entry name" value="Outer membrane efflux proteins (OEP)"/>
    <property type="match status" value="1"/>
</dbReference>
<organism evidence="3 4">
    <name type="scientific">Helicobacter ailurogastricus</name>
    <dbReference type="NCBI Taxonomy" id="1578720"/>
    <lineage>
        <taxon>Bacteria</taxon>
        <taxon>Pseudomonadati</taxon>
        <taxon>Campylobacterota</taxon>
        <taxon>Epsilonproteobacteria</taxon>
        <taxon>Campylobacterales</taxon>
        <taxon>Helicobacteraceae</taxon>
        <taxon>Helicobacter</taxon>
    </lineage>
</organism>
<protein>
    <submittedName>
        <fullName evidence="3">Heavy metal RND efflux outer membrane protein, CzcC family</fullName>
    </submittedName>
</protein>
<name>A0A0K2XZD8_9HELI</name>
<dbReference type="EMBL" id="CDMG01000002">
    <property type="protein sequence ID" value="CRF52456.1"/>
    <property type="molecule type" value="Genomic_DNA"/>
</dbReference>
<dbReference type="GeneID" id="82131589"/>
<keyword evidence="1" id="KW-0175">Coiled coil</keyword>
<dbReference type="InterPro" id="IPR010131">
    <property type="entry name" value="MdtP/NodT-like"/>
</dbReference>
<feature type="signal peptide" evidence="2">
    <location>
        <begin position="1"/>
        <end position="19"/>
    </location>
</feature>
<reference evidence="4" key="1">
    <citation type="submission" date="2014-12" db="EMBL/GenBank/DDBJ databases">
        <authorList>
            <person name="Jaenicke S."/>
        </authorList>
    </citation>
    <scope>NUCLEOTIDE SEQUENCE [LARGE SCALE GENOMIC DNA]</scope>
</reference>
<gene>
    <name evidence="3" type="ORF">HAL07_05820</name>
</gene>
<evidence type="ECO:0000256" key="1">
    <source>
        <dbReference type="SAM" id="Coils"/>
    </source>
</evidence>
<keyword evidence="2" id="KW-0732">Signal</keyword>
<evidence type="ECO:0000313" key="3">
    <source>
        <dbReference type="EMBL" id="CRF52456.1"/>
    </source>
</evidence>
<dbReference type="GO" id="GO:0015562">
    <property type="term" value="F:efflux transmembrane transporter activity"/>
    <property type="evidence" value="ECO:0007669"/>
    <property type="project" value="InterPro"/>
</dbReference>
<sequence length="399" mass="44967">MRALIVALLLALQGVALQSAPLDLQVVYKKYLVKNAKIASLQAQIDSLQAQAQAVSRWDNPILYVGYNNADVNNFFILDSSFMQSISVGLSQKFDVTGKRHTQKQVVQIERQKKILELEQLKQQIAINILTNAVNVYKNTQKLALLKDALGNLDSLLYRAEHSSSPDQIAIAKLEVIKAQWEIKQNDLQDSLADNKINISEFTFNQVDLLSLAPSPVAFKPEHEMQEIMDTNRTIKIASLQDGQALKNITLAKKSFLEDINVTANYLFRSKIFDMFTIGVAIPLPIYGKQSNTLQQRKQEHLVALNALENTKNSVQHNARKLIKKLTQLQKNLANIEQILQASEHIVQIYKDNLPSSQGDYNSYYNAFNDTINTKLLQLETQSTLATTYLALENLKGLK</sequence>
<feature type="chain" id="PRO_5005490898" evidence="2">
    <location>
        <begin position="20"/>
        <end position="399"/>
    </location>
</feature>
<proteinExistence type="predicted"/>
<feature type="coiled-coil region" evidence="1">
    <location>
        <begin position="291"/>
        <end position="346"/>
    </location>
</feature>
<dbReference type="Proteomes" id="UP000043437">
    <property type="component" value="Unassembled WGS sequence"/>
</dbReference>
<dbReference type="Gene3D" id="1.20.1600.10">
    <property type="entry name" value="Outer membrane efflux proteins (OEP)"/>
    <property type="match status" value="1"/>
</dbReference>
<evidence type="ECO:0000256" key="2">
    <source>
        <dbReference type="SAM" id="SignalP"/>
    </source>
</evidence>
<dbReference type="AlphaFoldDB" id="A0A0K2XZD8"/>
<dbReference type="PANTHER" id="PTHR30203:SF23">
    <property type="entry name" value="OUTER MEMBRANE EFFLUX PROTEIN"/>
    <property type="match status" value="1"/>
</dbReference>
<evidence type="ECO:0000313" key="4">
    <source>
        <dbReference type="Proteomes" id="UP000043437"/>
    </source>
</evidence>
<dbReference type="PANTHER" id="PTHR30203">
    <property type="entry name" value="OUTER MEMBRANE CATION EFFLUX PROTEIN"/>
    <property type="match status" value="1"/>
</dbReference>